<evidence type="ECO:0000313" key="3">
    <source>
        <dbReference type="Proteomes" id="UP000238176"/>
    </source>
</evidence>
<keyword evidence="1" id="KW-1133">Transmembrane helix</keyword>
<proteinExistence type="predicted"/>
<keyword evidence="1" id="KW-0812">Transmembrane</keyword>
<dbReference type="RefSeq" id="WP_106362286.1">
    <property type="nucleotide sequence ID" value="NZ_PVTJ01000001.1"/>
</dbReference>
<evidence type="ECO:0000313" key="2">
    <source>
        <dbReference type="EMBL" id="PRY62253.1"/>
    </source>
</evidence>
<feature type="transmembrane region" description="Helical" evidence="1">
    <location>
        <begin position="44"/>
        <end position="62"/>
    </location>
</feature>
<keyword evidence="1" id="KW-0472">Membrane</keyword>
<comment type="caution">
    <text evidence="2">The sequence shown here is derived from an EMBL/GenBank/DDBJ whole genome shotgun (WGS) entry which is preliminary data.</text>
</comment>
<sequence>MSGTPDSVVVVRYSKATSIGCTAFGGALFVVWIYYLFNDPRTSWYALVLALLFTYMGINSFSRPFCVYDVSTGSIVFPAILGTRRQVIGGANRERLERDGTRLRRVDFNGKVRPVSRWTSDKADFDRLLEAVSRPVSEDRWKQRERRKQ</sequence>
<evidence type="ECO:0008006" key="4">
    <source>
        <dbReference type="Google" id="ProtNLM"/>
    </source>
</evidence>
<organism evidence="2 3">
    <name type="scientific">Glycomyces artemisiae</name>
    <dbReference type="NCBI Taxonomy" id="1076443"/>
    <lineage>
        <taxon>Bacteria</taxon>
        <taxon>Bacillati</taxon>
        <taxon>Actinomycetota</taxon>
        <taxon>Actinomycetes</taxon>
        <taxon>Glycomycetales</taxon>
        <taxon>Glycomycetaceae</taxon>
        <taxon>Glycomyces</taxon>
    </lineage>
</organism>
<evidence type="ECO:0000256" key="1">
    <source>
        <dbReference type="SAM" id="Phobius"/>
    </source>
</evidence>
<dbReference type="AlphaFoldDB" id="A0A2T0UWF1"/>
<protein>
    <recommendedName>
        <fullName evidence="4">PH (Pleckstrin Homology) domain-containing protein</fullName>
    </recommendedName>
</protein>
<dbReference type="EMBL" id="PVTJ01000001">
    <property type="protein sequence ID" value="PRY62253.1"/>
    <property type="molecule type" value="Genomic_DNA"/>
</dbReference>
<accession>A0A2T0UWF1</accession>
<gene>
    <name evidence="2" type="ORF">B0I28_101581</name>
</gene>
<reference evidence="2 3" key="1">
    <citation type="submission" date="2018-03" db="EMBL/GenBank/DDBJ databases">
        <title>Genomic Encyclopedia of Type Strains, Phase III (KMG-III): the genomes of soil and plant-associated and newly described type strains.</title>
        <authorList>
            <person name="Whitman W."/>
        </authorList>
    </citation>
    <scope>NUCLEOTIDE SEQUENCE [LARGE SCALE GENOMIC DNA]</scope>
    <source>
        <strain evidence="2 3">CGMCC 4.7067</strain>
    </source>
</reference>
<dbReference type="Proteomes" id="UP000238176">
    <property type="component" value="Unassembled WGS sequence"/>
</dbReference>
<name>A0A2T0UWF1_9ACTN</name>
<feature type="transmembrane region" description="Helical" evidence="1">
    <location>
        <begin position="16"/>
        <end position="37"/>
    </location>
</feature>
<keyword evidence="3" id="KW-1185">Reference proteome</keyword>